<proteinExistence type="predicted"/>
<sequence length="84" mass="8636">MFKYLVFAMLLSLAAARPSFLGPAVFAPGPAVVKVVGPAVYPAHPPFIKVVGPAVLPAPVVTKVVHPFPLVAGPFFPHGPVVVG</sequence>
<reference evidence="2" key="1">
    <citation type="submission" date="2020-05" db="UniProtKB">
        <authorList>
            <consortium name="EnsemblMetazoa"/>
        </authorList>
    </citation>
    <scope>IDENTIFICATION</scope>
    <source>
        <strain evidence="2">Yale</strain>
    </source>
</reference>
<feature type="signal peptide" evidence="1">
    <location>
        <begin position="1"/>
        <end position="16"/>
    </location>
</feature>
<dbReference type="EMBL" id="CCAG010015503">
    <property type="status" value="NOT_ANNOTATED_CDS"/>
    <property type="molecule type" value="Genomic_DNA"/>
</dbReference>
<organism evidence="2 3">
    <name type="scientific">Glossina morsitans morsitans</name>
    <name type="common">Savannah tsetse fly</name>
    <dbReference type="NCBI Taxonomy" id="37546"/>
    <lineage>
        <taxon>Eukaryota</taxon>
        <taxon>Metazoa</taxon>
        <taxon>Ecdysozoa</taxon>
        <taxon>Arthropoda</taxon>
        <taxon>Hexapoda</taxon>
        <taxon>Insecta</taxon>
        <taxon>Pterygota</taxon>
        <taxon>Neoptera</taxon>
        <taxon>Endopterygota</taxon>
        <taxon>Diptera</taxon>
        <taxon>Brachycera</taxon>
        <taxon>Muscomorpha</taxon>
        <taxon>Hippoboscoidea</taxon>
        <taxon>Glossinidae</taxon>
        <taxon>Glossina</taxon>
    </lineage>
</organism>
<name>A0A1B0GAT2_GLOMM</name>
<evidence type="ECO:0000313" key="3">
    <source>
        <dbReference type="Proteomes" id="UP000092444"/>
    </source>
</evidence>
<keyword evidence="3" id="KW-1185">Reference proteome</keyword>
<protein>
    <submittedName>
        <fullName evidence="2">Uncharacterized protein</fullName>
    </submittedName>
</protein>
<dbReference type="Proteomes" id="UP000092444">
    <property type="component" value="Unassembled WGS sequence"/>
</dbReference>
<evidence type="ECO:0000256" key="1">
    <source>
        <dbReference type="SAM" id="SignalP"/>
    </source>
</evidence>
<dbReference type="AlphaFoldDB" id="A0A1B0GAT2"/>
<feature type="chain" id="PRO_5008408077" evidence="1">
    <location>
        <begin position="17"/>
        <end position="84"/>
    </location>
</feature>
<keyword evidence="1" id="KW-0732">Signal</keyword>
<accession>A0A1B0GAT2</accession>
<evidence type="ECO:0000313" key="2">
    <source>
        <dbReference type="EnsemblMetazoa" id="GMOY010416-PA"/>
    </source>
</evidence>
<dbReference type="EnsemblMetazoa" id="GMOY010416-RA">
    <property type="protein sequence ID" value="GMOY010416-PA"/>
    <property type="gene ID" value="GMOY010416"/>
</dbReference>